<dbReference type="AlphaFoldDB" id="A0A2U2P4L8"/>
<dbReference type="InterPro" id="IPR001173">
    <property type="entry name" value="Glyco_trans_2-like"/>
</dbReference>
<organism evidence="2 3">
    <name type="scientific">Enterococcus hirae</name>
    <dbReference type="NCBI Taxonomy" id="1354"/>
    <lineage>
        <taxon>Bacteria</taxon>
        <taxon>Bacillati</taxon>
        <taxon>Bacillota</taxon>
        <taxon>Bacilli</taxon>
        <taxon>Lactobacillales</taxon>
        <taxon>Enterococcaceae</taxon>
        <taxon>Enterococcus</taxon>
    </lineage>
</organism>
<evidence type="ECO:0000313" key="3">
    <source>
        <dbReference type="Proteomes" id="UP000352698"/>
    </source>
</evidence>
<dbReference type="Pfam" id="PF00535">
    <property type="entry name" value="Glycos_transf_2"/>
    <property type="match status" value="1"/>
</dbReference>
<evidence type="ECO:0000313" key="2">
    <source>
        <dbReference type="EMBL" id="VTQ61816.1"/>
    </source>
</evidence>
<dbReference type="SUPFAM" id="SSF53448">
    <property type="entry name" value="Nucleotide-diphospho-sugar transferases"/>
    <property type="match status" value="1"/>
</dbReference>
<protein>
    <submittedName>
        <fullName evidence="2">Glycosyl transferase</fullName>
    </submittedName>
</protein>
<dbReference type="Proteomes" id="UP000352698">
    <property type="component" value="Unassembled WGS sequence"/>
</dbReference>
<dbReference type="GeneID" id="56788075"/>
<proteinExistence type="predicted"/>
<keyword evidence="2" id="KW-0808">Transferase</keyword>
<gene>
    <name evidence="2" type="ORF">NCTC12204_00881</name>
</gene>
<reference evidence="2 3" key="1">
    <citation type="submission" date="2019-05" db="EMBL/GenBank/DDBJ databases">
        <authorList>
            <consortium name="Pathogen Informatics"/>
        </authorList>
    </citation>
    <scope>NUCLEOTIDE SEQUENCE [LARGE SCALE GENOMIC DNA]</scope>
    <source>
        <strain evidence="2 3">NCTC12204</strain>
    </source>
</reference>
<name>A0A2U2P4L8_ENTHR</name>
<dbReference type="Gene3D" id="3.90.550.10">
    <property type="entry name" value="Spore Coat Polysaccharide Biosynthesis Protein SpsA, Chain A"/>
    <property type="match status" value="1"/>
</dbReference>
<comment type="caution">
    <text evidence="2">The sequence shown here is derived from an EMBL/GenBank/DDBJ whole genome shotgun (WGS) entry which is preliminary data.</text>
</comment>
<feature type="domain" description="Glycosyltransferase 2-like" evidence="1">
    <location>
        <begin position="31"/>
        <end position="119"/>
    </location>
</feature>
<accession>A0A2U2P4L8</accession>
<dbReference type="InterPro" id="IPR029044">
    <property type="entry name" value="Nucleotide-diphossugar_trans"/>
</dbReference>
<evidence type="ECO:0000259" key="1">
    <source>
        <dbReference type="Pfam" id="PF00535"/>
    </source>
</evidence>
<dbReference type="RefSeq" id="WP_010738182.1">
    <property type="nucleotide sequence ID" value="NZ_BSWT01000188.1"/>
</dbReference>
<dbReference type="EMBL" id="CABEEP010000001">
    <property type="protein sequence ID" value="VTQ61816.1"/>
    <property type="molecule type" value="Genomic_DNA"/>
</dbReference>
<sequence length="274" mass="32319">MTIPKIVVVIVLYQQRFSQSPSFDLLMKAVKEKKIQLVVYDNSPVKQLEPLLEQDKDISYYHDPSNPGLATAYNYALNHAQQNIRYFVTLDHDSQLTATYFDTLLTIDWTDELVAAVPLVYAGSNQISPVFADRYINRQVEKVDRSQLSQRRIMAINSGAVFSIKFLKEIGGFNLDFPLDFLDHWLFWTIYQFKKTVFILPEKMEHDLSVLDYQKVSVTRYQSILKAEKTFYQNYDKEMLPRHRKQLLLRTVKQFLTVRNRKIWRLTLQSFTEN</sequence>
<dbReference type="GO" id="GO:0016740">
    <property type="term" value="F:transferase activity"/>
    <property type="evidence" value="ECO:0007669"/>
    <property type="project" value="UniProtKB-KW"/>
</dbReference>